<evidence type="ECO:0000313" key="1">
    <source>
        <dbReference type="EMBL" id="GIX75687.1"/>
    </source>
</evidence>
<gene>
    <name evidence="1" type="ORF">CEXT_223901</name>
</gene>
<reference evidence="1 2" key="1">
    <citation type="submission" date="2021-06" db="EMBL/GenBank/DDBJ databases">
        <title>Caerostris extrusa draft genome.</title>
        <authorList>
            <person name="Kono N."/>
            <person name="Arakawa K."/>
        </authorList>
    </citation>
    <scope>NUCLEOTIDE SEQUENCE [LARGE SCALE GENOMIC DNA]</scope>
</reference>
<proteinExistence type="predicted"/>
<sequence length="109" mass="12504">MHTRSFRGAQKVKRIRNGRGEECTPFPPRFLLFLSGGKSLLQSFFVLASRDINEIRVEVCYFFFHGGSSKLIKSPPHLVDYVKYLCEAMQMDCVLVCKEELHLVLTPPP</sequence>
<dbReference type="Proteomes" id="UP001054945">
    <property type="component" value="Unassembled WGS sequence"/>
</dbReference>
<dbReference type="EMBL" id="BPLR01020189">
    <property type="protein sequence ID" value="GIX75687.1"/>
    <property type="molecule type" value="Genomic_DNA"/>
</dbReference>
<protein>
    <submittedName>
        <fullName evidence="1">Uncharacterized protein</fullName>
    </submittedName>
</protein>
<evidence type="ECO:0000313" key="2">
    <source>
        <dbReference type="Proteomes" id="UP001054945"/>
    </source>
</evidence>
<name>A0AAV4MWE6_CAEEX</name>
<accession>A0AAV4MWE6</accession>
<dbReference type="AlphaFoldDB" id="A0AAV4MWE6"/>
<keyword evidence="2" id="KW-1185">Reference proteome</keyword>
<organism evidence="1 2">
    <name type="scientific">Caerostris extrusa</name>
    <name type="common">Bark spider</name>
    <name type="synonym">Caerostris bankana</name>
    <dbReference type="NCBI Taxonomy" id="172846"/>
    <lineage>
        <taxon>Eukaryota</taxon>
        <taxon>Metazoa</taxon>
        <taxon>Ecdysozoa</taxon>
        <taxon>Arthropoda</taxon>
        <taxon>Chelicerata</taxon>
        <taxon>Arachnida</taxon>
        <taxon>Araneae</taxon>
        <taxon>Araneomorphae</taxon>
        <taxon>Entelegynae</taxon>
        <taxon>Araneoidea</taxon>
        <taxon>Araneidae</taxon>
        <taxon>Caerostris</taxon>
    </lineage>
</organism>
<comment type="caution">
    <text evidence="1">The sequence shown here is derived from an EMBL/GenBank/DDBJ whole genome shotgun (WGS) entry which is preliminary data.</text>
</comment>